<dbReference type="CDD" id="cd02440">
    <property type="entry name" value="AdoMet_MTases"/>
    <property type="match status" value="1"/>
</dbReference>
<dbReference type="AlphaFoldDB" id="A0A254TH36"/>
<keyword evidence="2" id="KW-0808">Transferase</keyword>
<name>A0A254TH36_9BURK</name>
<proteinExistence type="predicted"/>
<dbReference type="SUPFAM" id="SSF53335">
    <property type="entry name" value="S-adenosyl-L-methionine-dependent methyltransferases"/>
    <property type="match status" value="1"/>
</dbReference>
<dbReference type="RefSeq" id="WP_088705921.1">
    <property type="nucleotide sequence ID" value="NZ_LSTO01000001.1"/>
</dbReference>
<reference evidence="2 3" key="1">
    <citation type="submission" date="2016-02" db="EMBL/GenBank/DDBJ databases">
        <authorList>
            <person name="Wen L."/>
            <person name="He K."/>
            <person name="Yang H."/>
        </authorList>
    </citation>
    <scope>NUCLEOTIDE SEQUENCE [LARGE SCALE GENOMIC DNA]</scope>
    <source>
        <strain evidence="2 3">TSA40</strain>
    </source>
</reference>
<dbReference type="GO" id="GO:0032259">
    <property type="term" value="P:methylation"/>
    <property type="evidence" value="ECO:0007669"/>
    <property type="project" value="UniProtKB-KW"/>
</dbReference>
<sequence>MSDWTAGYVADIGYTFGYYTELNPLRLRLPLLSSGYAFPNVESACELGFGQGVSVNMHAAASSIAHYGTDFNPAQANFAQELARQSGARLHLHDEAFAEFCNRSDLPDFDYIGLHGIWSWISDENRSVIVDFIRRKLKVGGVLYISYNTQPGWAAMLPMRGLLTEHAQVMAAPGQGIVSRIDSALDFAERLLATDPIFGRVNPVVGERIKRMKDQNRSYLAHEYFNRDWHPMTFSRMAEWLAGAKLNFACSAHYVDHVDAVNLSTEQQAFLKEIPDAMFREAVRDFMCNTQFRRDYWIKGGRRLNPVERVEALRQQQVILVNSPENVELKVSGYIGDATLNEGIYCPLLEAMSDHKPKTLNQLEQMTKAKGLSLPQILQAVMILVGKNDLAPVQDELGISKAKKQCDKLNAHLLQASRGSHDVGYLAAPLTGAAVPVNRFQQMFLLAKNNGRKSPEECVKFAWEYLENLNQRLTKEGKALETPEENIAELQRQAVEFFEKRLPILKALMVT</sequence>
<evidence type="ECO:0000313" key="2">
    <source>
        <dbReference type="EMBL" id="OWW18998.1"/>
    </source>
</evidence>
<dbReference type="OrthoDB" id="323463at2"/>
<dbReference type="Pfam" id="PF10119">
    <property type="entry name" value="MethyTransf_Reg"/>
    <property type="match status" value="1"/>
</dbReference>
<dbReference type="InterPro" id="IPR018773">
    <property type="entry name" value="MeTrfase_reg_dom_prd"/>
</dbReference>
<protein>
    <submittedName>
        <fullName evidence="2">Methyltransferase</fullName>
    </submittedName>
</protein>
<dbReference type="EMBL" id="LSTO01000001">
    <property type="protein sequence ID" value="OWW18998.1"/>
    <property type="molecule type" value="Genomic_DNA"/>
</dbReference>
<dbReference type="Gene3D" id="3.40.50.150">
    <property type="entry name" value="Vaccinia Virus protein VP39"/>
    <property type="match status" value="1"/>
</dbReference>
<organism evidence="2 3">
    <name type="scientific">Noviherbaspirillum denitrificans</name>
    <dbReference type="NCBI Taxonomy" id="1968433"/>
    <lineage>
        <taxon>Bacteria</taxon>
        <taxon>Pseudomonadati</taxon>
        <taxon>Pseudomonadota</taxon>
        <taxon>Betaproteobacteria</taxon>
        <taxon>Burkholderiales</taxon>
        <taxon>Oxalobacteraceae</taxon>
        <taxon>Noviherbaspirillum</taxon>
    </lineage>
</organism>
<keyword evidence="2" id="KW-0489">Methyltransferase</keyword>
<keyword evidence="3" id="KW-1185">Reference proteome</keyword>
<comment type="caution">
    <text evidence="2">The sequence shown here is derived from an EMBL/GenBank/DDBJ whole genome shotgun (WGS) entry which is preliminary data.</text>
</comment>
<evidence type="ECO:0000313" key="3">
    <source>
        <dbReference type="Proteomes" id="UP000197535"/>
    </source>
</evidence>
<dbReference type="Proteomes" id="UP000197535">
    <property type="component" value="Unassembled WGS sequence"/>
</dbReference>
<dbReference type="GO" id="GO:0008168">
    <property type="term" value="F:methyltransferase activity"/>
    <property type="evidence" value="ECO:0007669"/>
    <property type="project" value="UniProtKB-KW"/>
</dbReference>
<evidence type="ECO:0000259" key="1">
    <source>
        <dbReference type="Pfam" id="PF10119"/>
    </source>
</evidence>
<feature type="domain" description="Methyltransferase regulatory" evidence="1">
    <location>
        <begin position="216"/>
        <end position="299"/>
    </location>
</feature>
<accession>A0A254TH36</accession>
<dbReference type="InterPro" id="IPR029063">
    <property type="entry name" value="SAM-dependent_MTases_sf"/>
</dbReference>
<gene>
    <name evidence="2" type="ORF">AYR66_05350</name>
</gene>